<dbReference type="Pfam" id="PF00480">
    <property type="entry name" value="ROK"/>
    <property type="match status" value="1"/>
</dbReference>
<sequence>MAAMAAGRPGPSRRGHRWAILNLLRQYGPLSRKDLAAHTGLSQPRVSALVKELFEEGLVREIGPGASSGGRRPVLLDLNAAAYHVLGAMVESHRCDFVVADLSGRTVSTSTVALDLPGDPAAASGDAALDRLAEALRGVMDRSGLAPDRLLGIGVGVPGIVQPETGRVRRAPGVGWWQDAAVRAGLEERLGVPVVVENDVNLMALGELAQGAGQGARCLVLVYVGTGIGAGIVVDGRLFRGAASAAGEIGYLPLGPAAGAAGGRPGFGVFEQQFSARAVARYLAEQGLPHQPRPVAALVRLARRRAELRPYLEQLIRHWAYGVASLVAVLDPDRVLLAGDAADIGAEGLEQIRGVLGRLLPEVPAVRFAALGDRAGLVGAVYRVLSDEAGLTGPAARGGRSPRAST</sequence>
<keyword evidence="3" id="KW-0119">Carbohydrate metabolism</keyword>
<organism evidence="4 5">
    <name type="scientific">Thermaerobacter marianensis (strain ATCC 700841 / DSM 12885 / JCM 10246 / 7p75a)</name>
    <dbReference type="NCBI Taxonomy" id="644966"/>
    <lineage>
        <taxon>Bacteria</taxon>
        <taxon>Bacillati</taxon>
        <taxon>Bacillota</taxon>
        <taxon>Clostridia</taxon>
        <taxon>Eubacteriales</taxon>
        <taxon>Clostridiales Family XVII. Incertae Sedis</taxon>
        <taxon>Thermaerobacter</taxon>
    </lineage>
</organism>
<dbReference type="STRING" id="644966.Tmar_0707"/>
<dbReference type="GO" id="GO:0042732">
    <property type="term" value="P:D-xylose metabolic process"/>
    <property type="evidence" value="ECO:0007669"/>
    <property type="project" value="UniProtKB-KW"/>
</dbReference>
<comment type="function">
    <text evidence="1">Transcriptional repressor of xylose-utilizing enzymes.</text>
</comment>
<dbReference type="SUPFAM" id="SSF46785">
    <property type="entry name" value="Winged helix' DNA-binding domain"/>
    <property type="match status" value="1"/>
</dbReference>
<dbReference type="InterPro" id="IPR036388">
    <property type="entry name" value="WH-like_DNA-bd_sf"/>
</dbReference>
<dbReference type="InterPro" id="IPR036390">
    <property type="entry name" value="WH_DNA-bd_sf"/>
</dbReference>
<comment type="similarity">
    <text evidence="2">Belongs to the ROK (NagC/XylR) family.</text>
</comment>
<protein>
    <submittedName>
        <fullName evidence="4">ROK family protein</fullName>
    </submittedName>
</protein>
<accession>E6SI44</accession>
<evidence type="ECO:0000256" key="2">
    <source>
        <dbReference type="ARBA" id="ARBA00006479"/>
    </source>
</evidence>
<proteinExistence type="inferred from homology"/>
<dbReference type="InterPro" id="IPR000600">
    <property type="entry name" value="ROK"/>
</dbReference>
<evidence type="ECO:0000256" key="1">
    <source>
        <dbReference type="ARBA" id="ARBA00002486"/>
    </source>
</evidence>
<dbReference type="Proteomes" id="UP000008915">
    <property type="component" value="Chromosome"/>
</dbReference>
<dbReference type="SUPFAM" id="SSF53067">
    <property type="entry name" value="Actin-like ATPase domain"/>
    <property type="match status" value="1"/>
</dbReference>
<keyword evidence="3" id="KW-0859">Xylose metabolism</keyword>
<gene>
    <name evidence="4" type="ordered locus">Tmar_0707</name>
</gene>
<evidence type="ECO:0000313" key="4">
    <source>
        <dbReference type="EMBL" id="ADU50822.1"/>
    </source>
</evidence>
<dbReference type="CDD" id="cd23763">
    <property type="entry name" value="ASKHA_ATPase_ROK"/>
    <property type="match status" value="1"/>
</dbReference>
<dbReference type="Pfam" id="PF13412">
    <property type="entry name" value="HTH_24"/>
    <property type="match status" value="1"/>
</dbReference>
<dbReference type="InterPro" id="IPR011991">
    <property type="entry name" value="ArsR-like_HTH"/>
</dbReference>
<dbReference type="CDD" id="cd00090">
    <property type="entry name" value="HTH_ARSR"/>
    <property type="match status" value="1"/>
</dbReference>
<reference evidence="5" key="2">
    <citation type="journal article" date="2010" name="Stand. Genomic Sci.">
        <title>Complete genome sequence of Thermaerobacter marianensis type strain (7p75aT).</title>
        <authorList>
            <person name="Han C."/>
            <person name="Gu W."/>
            <person name="Zhang X."/>
            <person name="Lapidus A."/>
            <person name="Nolan M."/>
            <person name="Copeland A."/>
            <person name="Lucas S."/>
            <person name="Glavina Del Rio T."/>
            <person name="Tice H."/>
            <person name="Cheng J."/>
            <person name="Tapia R."/>
            <person name="Goodwin L."/>
            <person name="Pitluck S."/>
            <person name="Pagani I."/>
            <person name="Ivanova N."/>
            <person name="Mavromatis K."/>
            <person name="Mikhailova N."/>
            <person name="Pati A."/>
            <person name="Chen A."/>
            <person name="Palaniappan K."/>
            <person name="Land M."/>
            <person name="Hauser L."/>
            <person name="Chang Y."/>
            <person name="Jeffries C."/>
            <person name="Schneider S."/>
            <person name="Rohde M."/>
            <person name="Goker M."/>
            <person name="Pukall R."/>
            <person name="Woyke T."/>
            <person name="Bristow J."/>
            <person name="Eisen J."/>
            <person name="Markowitz V."/>
            <person name="Hugenholtz P."/>
            <person name="Kyrpides N."/>
            <person name="Klenk H."/>
            <person name="Detter J."/>
        </authorList>
    </citation>
    <scope>NUCLEOTIDE SEQUENCE [LARGE SCALE GENOMIC DNA]</scope>
    <source>
        <strain evidence="5">ATCC 700841 / DSM 12885 / JCM 10246 / 7p75a</strain>
    </source>
</reference>
<dbReference type="PANTHER" id="PTHR18964:SF149">
    <property type="entry name" value="BIFUNCTIONAL UDP-N-ACETYLGLUCOSAMINE 2-EPIMERASE_N-ACETYLMANNOSAMINE KINASE"/>
    <property type="match status" value="1"/>
</dbReference>
<evidence type="ECO:0000313" key="5">
    <source>
        <dbReference type="Proteomes" id="UP000008915"/>
    </source>
</evidence>
<dbReference type="eggNOG" id="COG1940">
    <property type="taxonomic scope" value="Bacteria"/>
</dbReference>
<keyword evidence="5" id="KW-1185">Reference proteome</keyword>
<evidence type="ECO:0000256" key="3">
    <source>
        <dbReference type="ARBA" id="ARBA00022629"/>
    </source>
</evidence>
<dbReference type="EMBL" id="CP002344">
    <property type="protein sequence ID" value="ADU50822.1"/>
    <property type="molecule type" value="Genomic_DNA"/>
</dbReference>
<dbReference type="HOGENOM" id="CLU_036604_13_2_9"/>
<name>E6SI44_THEM7</name>
<dbReference type="Gene3D" id="3.30.420.40">
    <property type="match status" value="2"/>
</dbReference>
<dbReference type="KEGG" id="tmr:Tmar_0707"/>
<dbReference type="AlphaFoldDB" id="E6SI44"/>
<dbReference type="InterPro" id="IPR043129">
    <property type="entry name" value="ATPase_NBD"/>
</dbReference>
<dbReference type="PANTHER" id="PTHR18964">
    <property type="entry name" value="ROK (REPRESSOR, ORF, KINASE) FAMILY"/>
    <property type="match status" value="1"/>
</dbReference>
<dbReference type="Gene3D" id="1.10.10.10">
    <property type="entry name" value="Winged helix-like DNA-binding domain superfamily/Winged helix DNA-binding domain"/>
    <property type="match status" value="1"/>
</dbReference>
<reference evidence="4 5" key="1">
    <citation type="journal article" date="2010" name="Stand. Genomic Sci.">
        <title>Complete genome sequence of Thermaerobacter marianensis type strain (7p75a).</title>
        <authorList>
            <person name="Han C."/>
            <person name="Gu W."/>
            <person name="Zhang X."/>
            <person name="Lapidus A."/>
            <person name="Nolan M."/>
            <person name="Copeland A."/>
            <person name="Lucas S."/>
            <person name="Del Rio T.G."/>
            <person name="Tice H."/>
            <person name="Cheng J.F."/>
            <person name="Tapia R."/>
            <person name="Goodwin L."/>
            <person name="Pitluck S."/>
            <person name="Pagani I."/>
            <person name="Ivanova N."/>
            <person name="Mavromatis K."/>
            <person name="Mikhailova N."/>
            <person name="Pati A."/>
            <person name="Chen A."/>
            <person name="Palaniappan K."/>
            <person name="Land M."/>
            <person name="Hauser L."/>
            <person name="Chang Y.J."/>
            <person name="Jeffries C.D."/>
            <person name="Schneider S."/>
            <person name="Rohde M."/>
            <person name="Goker M."/>
            <person name="Pukall R."/>
            <person name="Woyke T."/>
            <person name="Bristow J."/>
            <person name="Eisen J.A."/>
            <person name="Markowitz V."/>
            <person name="Hugenholtz P."/>
            <person name="Kyrpides N.C."/>
            <person name="Klenk H.P."/>
            <person name="Detter J.C."/>
        </authorList>
    </citation>
    <scope>NUCLEOTIDE SEQUENCE [LARGE SCALE GENOMIC DNA]</scope>
    <source>
        <strain evidence="5">ATCC 700841 / DSM 12885 / JCM 10246 / 7p75a</strain>
    </source>
</reference>